<name>A0A4Z0P5R5_9BACT</name>
<evidence type="ECO:0000313" key="1">
    <source>
        <dbReference type="EMBL" id="TGE07743.1"/>
    </source>
</evidence>
<organism evidence="1 2">
    <name type="scientific">Hymenobacter fodinae</name>
    <dbReference type="NCBI Taxonomy" id="2510796"/>
    <lineage>
        <taxon>Bacteria</taxon>
        <taxon>Pseudomonadati</taxon>
        <taxon>Bacteroidota</taxon>
        <taxon>Cytophagia</taxon>
        <taxon>Cytophagales</taxon>
        <taxon>Hymenobacteraceae</taxon>
        <taxon>Hymenobacter</taxon>
    </lineage>
</organism>
<accession>A0A4Z0P5R5</accession>
<dbReference type="AlphaFoldDB" id="A0A4Z0P5R5"/>
<protein>
    <recommendedName>
        <fullName evidence="3">Helix-turn-helix domain-containing protein</fullName>
    </recommendedName>
</protein>
<comment type="caution">
    <text evidence="1">The sequence shown here is derived from an EMBL/GenBank/DDBJ whole genome shotgun (WGS) entry which is preliminary data.</text>
</comment>
<keyword evidence="2" id="KW-1185">Reference proteome</keyword>
<sequence>MRVSYNSIDVTPETTEEKQMMFAAKANAQQLSQRFILSDKRTSGLDYDDRLTVRLAMSRNSILKYIAAGKLQPYPIDGKIIVSERSVRRFEDGLVPMAIVGSSEDKAA</sequence>
<dbReference type="EMBL" id="SRLA01000002">
    <property type="protein sequence ID" value="TGE07743.1"/>
    <property type="molecule type" value="Genomic_DNA"/>
</dbReference>
<evidence type="ECO:0008006" key="3">
    <source>
        <dbReference type="Google" id="ProtNLM"/>
    </source>
</evidence>
<proteinExistence type="predicted"/>
<evidence type="ECO:0000313" key="2">
    <source>
        <dbReference type="Proteomes" id="UP000298337"/>
    </source>
</evidence>
<dbReference type="Proteomes" id="UP000298337">
    <property type="component" value="Unassembled WGS sequence"/>
</dbReference>
<dbReference type="OrthoDB" id="952935at68336"/>
<reference evidence="1 2" key="1">
    <citation type="submission" date="2019-04" db="EMBL/GenBank/DDBJ databases">
        <authorList>
            <person name="Feng G."/>
            <person name="Zhang J."/>
            <person name="Zhu H."/>
        </authorList>
    </citation>
    <scope>NUCLEOTIDE SEQUENCE [LARGE SCALE GENOMIC DNA]</scope>
    <source>
        <strain evidence="1 2">92R-1</strain>
    </source>
</reference>
<gene>
    <name evidence="1" type="ORF">EU556_08290</name>
</gene>